<evidence type="ECO:0000313" key="3">
    <source>
        <dbReference type="Proteomes" id="UP000770661"/>
    </source>
</evidence>
<accession>A0A8J4XQ17</accession>
<evidence type="ECO:0000313" key="2">
    <source>
        <dbReference type="EMBL" id="KAG0710351.1"/>
    </source>
</evidence>
<comment type="caution">
    <text evidence="2">The sequence shown here is derived from an EMBL/GenBank/DDBJ whole genome shotgun (WGS) entry which is preliminary data.</text>
</comment>
<dbReference type="Proteomes" id="UP000770661">
    <property type="component" value="Unassembled WGS sequence"/>
</dbReference>
<keyword evidence="3" id="KW-1185">Reference proteome</keyword>
<organism evidence="2 3">
    <name type="scientific">Chionoecetes opilio</name>
    <name type="common">Atlantic snow crab</name>
    <name type="synonym">Cancer opilio</name>
    <dbReference type="NCBI Taxonomy" id="41210"/>
    <lineage>
        <taxon>Eukaryota</taxon>
        <taxon>Metazoa</taxon>
        <taxon>Ecdysozoa</taxon>
        <taxon>Arthropoda</taxon>
        <taxon>Crustacea</taxon>
        <taxon>Multicrustacea</taxon>
        <taxon>Malacostraca</taxon>
        <taxon>Eumalacostraca</taxon>
        <taxon>Eucarida</taxon>
        <taxon>Decapoda</taxon>
        <taxon>Pleocyemata</taxon>
        <taxon>Brachyura</taxon>
        <taxon>Eubrachyura</taxon>
        <taxon>Majoidea</taxon>
        <taxon>Majidae</taxon>
        <taxon>Chionoecetes</taxon>
    </lineage>
</organism>
<gene>
    <name evidence="2" type="primary">DNAI1</name>
    <name evidence="2" type="ORF">GWK47_023001</name>
</gene>
<evidence type="ECO:0000256" key="1">
    <source>
        <dbReference type="SAM" id="Phobius"/>
    </source>
</evidence>
<name>A0A8J4XQ17_CHIOP</name>
<sequence>MAQRRPLTALCITFSPFYPIIFIGGEKGHLASFKLSPNLRRVQKENRDGEPIDKRKVELSKLEKVLATIRVYYAWSFQSIFSLVIPEYIMLGHSPSSLQPENEPEVMIELSSKVRRPKTTLVLYNFTSGYFEDVVEDEPLLDLLTLCSTVTLKKDLDKALDRYRLQWSDSEG</sequence>
<keyword evidence="1" id="KW-0472">Membrane</keyword>
<protein>
    <submittedName>
        <fullName evidence="2">Dynein intermediate chain 2, ciliary</fullName>
    </submittedName>
</protein>
<dbReference type="AlphaFoldDB" id="A0A8J4XQ17"/>
<keyword evidence="1" id="KW-0812">Transmembrane</keyword>
<proteinExistence type="predicted"/>
<dbReference type="EMBL" id="JACEEZ010024272">
    <property type="protein sequence ID" value="KAG0710351.1"/>
    <property type="molecule type" value="Genomic_DNA"/>
</dbReference>
<feature type="transmembrane region" description="Helical" evidence="1">
    <location>
        <begin position="7"/>
        <end position="25"/>
    </location>
</feature>
<keyword evidence="1" id="KW-1133">Transmembrane helix</keyword>
<reference evidence="2" key="1">
    <citation type="submission" date="2020-07" db="EMBL/GenBank/DDBJ databases">
        <title>The High-quality genome of the commercially important snow crab, Chionoecetes opilio.</title>
        <authorList>
            <person name="Jeong J.-H."/>
            <person name="Ryu S."/>
        </authorList>
    </citation>
    <scope>NUCLEOTIDE SEQUENCE</scope>
    <source>
        <strain evidence="2">MADBK_172401_WGS</strain>
        <tissue evidence="2">Digestive gland</tissue>
    </source>
</reference>